<accession>A0A5P2UT80</accession>
<dbReference type="KEGG" id="ssub:CP968_22600"/>
<protein>
    <submittedName>
        <fullName evidence="3">Gamma-glutamylcyclotransferase</fullName>
    </submittedName>
</protein>
<dbReference type="Proteomes" id="UP000326831">
    <property type="component" value="Chromosome"/>
</dbReference>
<keyword evidence="3" id="KW-0808">Transferase</keyword>
<dbReference type="OrthoDB" id="5070127at2"/>
<sequence>MGAESQGAGRGGTDRRGPGSRAPGGCVTAVRTVVGRGRVRDLRPGPSTPPPYPRETPVTSAVRPQGPTAPLPFFVYGTLRPGEVNHDLFLRGRTSAEEPARLPDAVLYDGPGYPYAVHRPGSTVVGELITPEPGAYPELLASLDLLEEYEGPGRPGNLYDRTAREVLRPDGTAVRAWVYLAAELLARDLSASGTEIPGGDWFGR</sequence>
<evidence type="ECO:0000313" key="4">
    <source>
        <dbReference type="Proteomes" id="UP000326831"/>
    </source>
</evidence>
<dbReference type="EMBL" id="CP023701">
    <property type="protein sequence ID" value="QEU80704.1"/>
    <property type="molecule type" value="Genomic_DNA"/>
</dbReference>
<dbReference type="CDD" id="cd06661">
    <property type="entry name" value="GGCT_like"/>
    <property type="match status" value="1"/>
</dbReference>
<feature type="compositionally biased region" description="Low complexity" evidence="1">
    <location>
        <begin position="24"/>
        <end position="36"/>
    </location>
</feature>
<proteinExistence type="predicted"/>
<dbReference type="GO" id="GO:0016740">
    <property type="term" value="F:transferase activity"/>
    <property type="evidence" value="ECO:0007669"/>
    <property type="project" value="UniProtKB-KW"/>
</dbReference>
<dbReference type="Pfam" id="PF06094">
    <property type="entry name" value="GGACT"/>
    <property type="match status" value="1"/>
</dbReference>
<dbReference type="InterPro" id="IPR036568">
    <property type="entry name" value="GGCT-like_sf"/>
</dbReference>
<feature type="region of interest" description="Disordered" evidence="1">
    <location>
        <begin position="1"/>
        <end position="67"/>
    </location>
</feature>
<organism evidence="3 4">
    <name type="scientific">Streptomyces subrutilus</name>
    <dbReference type="NCBI Taxonomy" id="36818"/>
    <lineage>
        <taxon>Bacteria</taxon>
        <taxon>Bacillati</taxon>
        <taxon>Actinomycetota</taxon>
        <taxon>Actinomycetes</taxon>
        <taxon>Kitasatosporales</taxon>
        <taxon>Streptomycetaceae</taxon>
        <taxon>Streptomyces</taxon>
    </lineage>
</organism>
<dbReference type="Gene3D" id="3.10.490.10">
    <property type="entry name" value="Gamma-glutamyl cyclotransferase-like"/>
    <property type="match status" value="1"/>
</dbReference>
<reference evidence="3 4" key="1">
    <citation type="submission" date="2017-09" db="EMBL/GenBank/DDBJ databases">
        <authorList>
            <person name="Lee N."/>
            <person name="Cho B.-K."/>
        </authorList>
    </citation>
    <scope>NUCLEOTIDE SEQUENCE [LARGE SCALE GENOMIC DNA]</scope>
    <source>
        <strain evidence="3 4">ATCC 27467</strain>
    </source>
</reference>
<dbReference type="AlphaFoldDB" id="A0A5P2UT80"/>
<feature type="domain" description="Gamma-glutamylcyclotransferase AIG2-like" evidence="2">
    <location>
        <begin position="73"/>
        <end position="201"/>
    </location>
</feature>
<name>A0A5P2UT80_9ACTN</name>
<evidence type="ECO:0000313" key="3">
    <source>
        <dbReference type="EMBL" id="QEU80704.1"/>
    </source>
</evidence>
<dbReference type="InterPro" id="IPR013024">
    <property type="entry name" value="GGCT-like"/>
</dbReference>
<dbReference type="InterPro" id="IPR009288">
    <property type="entry name" value="AIG2-like_dom"/>
</dbReference>
<evidence type="ECO:0000256" key="1">
    <source>
        <dbReference type="SAM" id="MobiDB-lite"/>
    </source>
</evidence>
<keyword evidence="4" id="KW-1185">Reference proteome</keyword>
<gene>
    <name evidence="3" type="ORF">CP968_22600</name>
</gene>
<dbReference type="SUPFAM" id="SSF110857">
    <property type="entry name" value="Gamma-glutamyl cyclotransferase-like"/>
    <property type="match status" value="1"/>
</dbReference>
<evidence type="ECO:0000259" key="2">
    <source>
        <dbReference type="Pfam" id="PF06094"/>
    </source>
</evidence>